<gene>
    <name evidence="1" type="ORF">GGR30_003577</name>
</gene>
<reference evidence="1 2" key="1">
    <citation type="submission" date="2020-08" db="EMBL/GenBank/DDBJ databases">
        <title>Genomic Encyclopedia of Type Strains, Phase IV (KMG-IV): sequencing the most valuable type-strain genomes for metagenomic binning, comparative biology and taxonomic classification.</title>
        <authorList>
            <person name="Goeker M."/>
        </authorList>
    </citation>
    <scope>NUCLEOTIDE SEQUENCE [LARGE SCALE GENOMIC DNA]</scope>
    <source>
        <strain evidence="1 2">DSM 28101</strain>
    </source>
</reference>
<evidence type="ECO:0000313" key="2">
    <source>
        <dbReference type="Proteomes" id="UP000530571"/>
    </source>
</evidence>
<proteinExistence type="predicted"/>
<name>A0A7W6KLQ4_9HYPH</name>
<organism evidence="1 2">
    <name type="scientific">Martelella radicis</name>
    <dbReference type="NCBI Taxonomy" id="1397476"/>
    <lineage>
        <taxon>Bacteria</taxon>
        <taxon>Pseudomonadati</taxon>
        <taxon>Pseudomonadota</taxon>
        <taxon>Alphaproteobacteria</taxon>
        <taxon>Hyphomicrobiales</taxon>
        <taxon>Aurantimonadaceae</taxon>
        <taxon>Martelella</taxon>
    </lineage>
</organism>
<evidence type="ECO:0000313" key="1">
    <source>
        <dbReference type="EMBL" id="MBB4123629.1"/>
    </source>
</evidence>
<evidence type="ECO:0008006" key="3">
    <source>
        <dbReference type="Google" id="ProtNLM"/>
    </source>
</evidence>
<accession>A0A7W6KLQ4</accession>
<dbReference type="AlphaFoldDB" id="A0A7W6KLQ4"/>
<comment type="caution">
    <text evidence="1">The sequence shown here is derived from an EMBL/GenBank/DDBJ whole genome shotgun (WGS) entry which is preliminary data.</text>
</comment>
<dbReference type="Proteomes" id="UP000530571">
    <property type="component" value="Unassembled WGS sequence"/>
</dbReference>
<dbReference type="EMBL" id="JACIDZ010000013">
    <property type="protein sequence ID" value="MBB4123629.1"/>
    <property type="molecule type" value="Genomic_DNA"/>
</dbReference>
<protein>
    <recommendedName>
        <fullName evidence="3">CD-NTase-associated protein 12/Pycsar effector protein TIR domain-containing protein</fullName>
    </recommendedName>
</protein>
<sequence>MDLLPSEGCALWCYCLTMQPIHLFYSWQSDRGSKVCRNFIRHALEAAVANLKDSHGLEIFIDSDTSGVPGTPHVSETILGKIRECDVFIGDVTFVGSTSNGKKMPNPNVMIEFGYARGVLTDRKILLLMNTAFGPAQELPFDLAHLRHPTQYSVQEDASDGVRRGQRAKLAETLTTSQC</sequence>
<keyword evidence="2" id="KW-1185">Reference proteome</keyword>